<dbReference type="CDD" id="cd00303">
    <property type="entry name" value="retropepsin_like"/>
    <property type="match status" value="1"/>
</dbReference>
<accession>A0ABP9XND6</accession>
<gene>
    <name evidence="3" type="ORF">HPULCUR_001672</name>
</gene>
<feature type="compositionally biased region" description="Low complexity" evidence="2">
    <location>
        <begin position="403"/>
        <end position="416"/>
    </location>
</feature>
<dbReference type="PROSITE" id="PS00141">
    <property type="entry name" value="ASP_PROTEASE"/>
    <property type="match status" value="1"/>
</dbReference>
<organism evidence="3 4">
    <name type="scientific">Helicostylum pulchrum</name>
    <dbReference type="NCBI Taxonomy" id="562976"/>
    <lineage>
        <taxon>Eukaryota</taxon>
        <taxon>Fungi</taxon>
        <taxon>Fungi incertae sedis</taxon>
        <taxon>Mucoromycota</taxon>
        <taxon>Mucoromycotina</taxon>
        <taxon>Mucoromycetes</taxon>
        <taxon>Mucorales</taxon>
        <taxon>Mucorineae</taxon>
        <taxon>Mucoraceae</taxon>
        <taxon>Helicostylum</taxon>
    </lineage>
</organism>
<dbReference type="Proteomes" id="UP001476247">
    <property type="component" value="Unassembled WGS sequence"/>
</dbReference>
<dbReference type="SUPFAM" id="SSF50630">
    <property type="entry name" value="Acid proteases"/>
    <property type="match status" value="1"/>
</dbReference>
<evidence type="ECO:0000256" key="1">
    <source>
        <dbReference type="ARBA" id="ARBA00022750"/>
    </source>
</evidence>
<dbReference type="InterPro" id="IPR001969">
    <property type="entry name" value="Aspartic_peptidase_AS"/>
</dbReference>
<keyword evidence="1" id="KW-0645">Protease</keyword>
<dbReference type="Gene3D" id="3.10.10.10">
    <property type="entry name" value="HIV Type 1 Reverse Transcriptase, subunit A, domain 1"/>
    <property type="match status" value="1"/>
</dbReference>
<keyword evidence="1" id="KW-0064">Aspartyl protease</keyword>
<keyword evidence="4" id="KW-1185">Reference proteome</keyword>
<keyword evidence="1" id="KW-0378">Hydrolase</keyword>
<evidence type="ECO:0000313" key="4">
    <source>
        <dbReference type="Proteomes" id="UP001476247"/>
    </source>
</evidence>
<evidence type="ECO:0000256" key="2">
    <source>
        <dbReference type="SAM" id="MobiDB-lite"/>
    </source>
</evidence>
<comment type="caution">
    <text evidence="3">The sequence shown here is derived from an EMBL/GenBank/DDBJ whole genome shotgun (WGS) entry which is preliminary data.</text>
</comment>
<reference evidence="3 4" key="1">
    <citation type="submission" date="2024-04" db="EMBL/GenBank/DDBJ databases">
        <title>genome sequences of Mucor flavus KT1a and Helicostylum pulchrum KT1b strains isolation_sourced from the surface of a dry-aged beef.</title>
        <authorList>
            <person name="Toyotome T."/>
            <person name="Hosono M."/>
            <person name="Torimaru M."/>
            <person name="Fukuda K."/>
            <person name="Mikami N."/>
        </authorList>
    </citation>
    <scope>NUCLEOTIDE SEQUENCE [LARGE SCALE GENOMIC DNA]</scope>
    <source>
        <strain evidence="3 4">KT1b</strain>
    </source>
</reference>
<sequence length="827" mass="92995">MNPSSVLDVMPSDASNVIASVSDSMTNLGLSNNSSNNVIHATDVSPIAIEDTEMVDHISVKESFNNDHTMNSDTNVEENKTALERLNDQYEKIMVIIANLNQQKIKLFTEGVLDRNDVRLVTVDSQIKLVNEHCEFIKGQIDAMVANMNYKLPNNDLAYVVSNKPQVSLKDVPIFNVDPSASVWDIGTNNKDAKELSLTIFLLKFERLFVANSLDINKSWHYYLEIAFEGSSKYHTWFSLNLKNSSSISWLNAKKVLQQRFDLASQTSVHTLAKRLISFSLEENESFILCLERFRMVILTAQINHTDNVMLFYLFLNCFPSKVQGKINQLLSVNFRNLNPNDLDNVKIHHAPADWALFERFISGYAAVIDEVLASSRSQKTIHKKRKASNEDEKTSPVDQEKASSFVASGPSSSAASKHADYHTLRAQGLCFYCKLANYKEDANHIYTCEAKKIAYSKKGYKMPVQPVSSYTENSKKNNYNIGNYNNNNIDHSVNLNYLSNDRTISNHSVSTGCHDEKLSIDYDSDVESSDNEYNSFFNKYVQTYTNSSINNNINNVGNKSVFAVRNNNVGDNDNPCNINCSPLSPATPIILNNILSYGIIDTGASVSLISKKYAQKYNIKFHSVPGSLILADGSNIPRLQTVDPVLVEYDNIKKVIEHKFDIISNDNIINSDDEKILIGVDLLPKLKIYLSNVAVKHKSLQKEVIDSSKNDDAYVPNVTNFGTEQEQYAFENAIKTYIDKNKKLDKTTLCTIKDAVLYLPTPPGFIANIRQYPIPYSLKEQVMEIIESWEKDKIIVPAKPSGWNLPMTVTFKKDHVDGAVVNGSVE</sequence>
<dbReference type="InterPro" id="IPR021109">
    <property type="entry name" value="Peptidase_aspartic_dom_sf"/>
</dbReference>
<dbReference type="InterPro" id="IPR043502">
    <property type="entry name" value="DNA/RNA_pol_sf"/>
</dbReference>
<dbReference type="Gene3D" id="2.40.70.10">
    <property type="entry name" value="Acid Proteases"/>
    <property type="match status" value="1"/>
</dbReference>
<dbReference type="SUPFAM" id="SSF56672">
    <property type="entry name" value="DNA/RNA polymerases"/>
    <property type="match status" value="1"/>
</dbReference>
<evidence type="ECO:0000313" key="3">
    <source>
        <dbReference type="EMBL" id="GAA5796302.1"/>
    </source>
</evidence>
<name>A0ABP9XND6_9FUNG</name>
<dbReference type="EMBL" id="BAABUJ010000006">
    <property type="protein sequence ID" value="GAA5796302.1"/>
    <property type="molecule type" value="Genomic_DNA"/>
</dbReference>
<feature type="region of interest" description="Disordered" evidence="2">
    <location>
        <begin position="380"/>
        <end position="416"/>
    </location>
</feature>
<protein>
    <submittedName>
        <fullName evidence="3">Uncharacterized protein</fullName>
    </submittedName>
</protein>
<feature type="compositionally biased region" description="Basic and acidic residues" evidence="2">
    <location>
        <begin position="388"/>
        <end position="402"/>
    </location>
</feature>
<proteinExistence type="predicted"/>